<dbReference type="GO" id="GO:0006412">
    <property type="term" value="P:translation"/>
    <property type="evidence" value="ECO:0007669"/>
    <property type="project" value="InterPro"/>
</dbReference>
<dbReference type="SUPFAM" id="SSF52080">
    <property type="entry name" value="Ribosomal proteins L15p and L18e"/>
    <property type="match status" value="1"/>
</dbReference>
<dbReference type="EMBL" id="SKBN01000003">
    <property type="protein sequence ID" value="TGJ88382.1"/>
    <property type="molecule type" value="Genomic_DNA"/>
</dbReference>
<dbReference type="Proteomes" id="UP000297716">
    <property type="component" value="Unassembled WGS sequence"/>
</dbReference>
<protein>
    <recommendedName>
        <fullName evidence="5">Large ribosomal subunit protein uL15/eL18 domain-containing protein</fullName>
    </recommendedName>
</protein>
<evidence type="ECO:0000256" key="4">
    <source>
        <dbReference type="SAM" id="MobiDB-lite"/>
    </source>
</evidence>
<dbReference type="NCBIfam" id="TIGR01071">
    <property type="entry name" value="rplO_bact"/>
    <property type="match status" value="1"/>
</dbReference>
<feature type="domain" description="Large ribosomal subunit protein uL15/eL18" evidence="5">
    <location>
        <begin position="119"/>
        <end position="195"/>
    </location>
</feature>
<comment type="caution">
    <text evidence="6">The sequence shown here is derived from an EMBL/GenBank/DDBJ whole genome shotgun (WGS) entry which is preliminary data.</text>
</comment>
<dbReference type="GO" id="GO:0003735">
    <property type="term" value="F:structural constituent of ribosome"/>
    <property type="evidence" value="ECO:0007669"/>
    <property type="project" value="InterPro"/>
</dbReference>
<dbReference type="AlphaFoldDB" id="A0A4Z0ZHF9"/>
<evidence type="ECO:0000313" key="7">
    <source>
        <dbReference type="Proteomes" id="UP000297716"/>
    </source>
</evidence>
<dbReference type="InterPro" id="IPR021131">
    <property type="entry name" value="Ribosomal_uL15/eL18"/>
</dbReference>
<sequence length="305" mass="33791">MPPRIPTRLVAQCCKAPLDPSPRPSLVHLFAALSVQTTPSQTRSASILASLSDNPGAHQKRIRVGRGPSSGKGKTSGRGHKGQKQHGKVKPWFQGGQTPLIFQKGRLGFENLRAPVLSEINLDKLQEWIDTGRLDPAKPITPRELIQSNLVGTIKDGIKLLARGADSLKQPVDIMVSRASAAAIDAVEKAGGKIVTRYYTKQAIKRLVEGKSINTGLPLPTGAEHVEPVLEEVRQKGFFYRLPDPTSRWDMEYYRDPAHRGYLSHTLQPGESPSLYFRVPPAQIARDLQKKKKVKQEDVKLWEKL</sequence>
<dbReference type="InterPro" id="IPR036227">
    <property type="entry name" value="Ribosomal_uL15/eL18_sf"/>
</dbReference>
<comment type="similarity">
    <text evidence="1">Belongs to the universal ribosomal protein uL15 family.</text>
</comment>
<evidence type="ECO:0000256" key="3">
    <source>
        <dbReference type="ARBA" id="ARBA00023274"/>
    </source>
</evidence>
<dbReference type="STRING" id="37992.A0A4Z0ZHF9"/>
<dbReference type="InterPro" id="IPR030878">
    <property type="entry name" value="Ribosomal_uL15"/>
</dbReference>
<evidence type="ECO:0000313" key="6">
    <source>
        <dbReference type="EMBL" id="TGJ88382.1"/>
    </source>
</evidence>
<accession>A0A4Z0ZHF9</accession>
<dbReference type="Gene3D" id="3.100.10.10">
    <property type="match status" value="1"/>
</dbReference>
<dbReference type="InterPro" id="IPR005749">
    <property type="entry name" value="Ribosomal_uL15_bac-type"/>
</dbReference>
<evidence type="ECO:0000256" key="1">
    <source>
        <dbReference type="ARBA" id="ARBA00007320"/>
    </source>
</evidence>
<proteinExistence type="inferred from homology"/>
<keyword evidence="2" id="KW-0689">Ribosomal protein</keyword>
<gene>
    <name evidence="6" type="ORF">E0Z10_g278</name>
</gene>
<dbReference type="HAMAP" id="MF_01341">
    <property type="entry name" value="Ribosomal_uL15"/>
    <property type="match status" value="1"/>
</dbReference>
<dbReference type="PANTHER" id="PTHR12934:SF11">
    <property type="entry name" value="LARGE RIBOSOMAL SUBUNIT PROTEIN UL15M"/>
    <property type="match status" value="1"/>
</dbReference>
<dbReference type="PANTHER" id="PTHR12934">
    <property type="entry name" value="50S RIBOSOMAL PROTEIN L15"/>
    <property type="match status" value="1"/>
</dbReference>
<name>A0A4Z0ZHF9_9PEZI</name>
<evidence type="ECO:0000259" key="5">
    <source>
        <dbReference type="Pfam" id="PF00828"/>
    </source>
</evidence>
<dbReference type="OrthoDB" id="361383at2759"/>
<feature type="compositionally biased region" description="Basic residues" evidence="4">
    <location>
        <begin position="75"/>
        <end position="89"/>
    </location>
</feature>
<evidence type="ECO:0000256" key="2">
    <source>
        <dbReference type="ARBA" id="ARBA00022980"/>
    </source>
</evidence>
<feature type="region of interest" description="Disordered" evidence="4">
    <location>
        <begin position="49"/>
        <end position="90"/>
    </location>
</feature>
<keyword evidence="7" id="KW-1185">Reference proteome</keyword>
<dbReference type="Pfam" id="PF00828">
    <property type="entry name" value="Ribosomal_L27A"/>
    <property type="match status" value="1"/>
</dbReference>
<keyword evidence="3" id="KW-0687">Ribonucleoprotein</keyword>
<dbReference type="GO" id="GO:0005762">
    <property type="term" value="C:mitochondrial large ribosomal subunit"/>
    <property type="evidence" value="ECO:0007669"/>
    <property type="project" value="TreeGrafter"/>
</dbReference>
<organism evidence="6 7">
    <name type="scientific">Xylaria hypoxylon</name>
    <dbReference type="NCBI Taxonomy" id="37992"/>
    <lineage>
        <taxon>Eukaryota</taxon>
        <taxon>Fungi</taxon>
        <taxon>Dikarya</taxon>
        <taxon>Ascomycota</taxon>
        <taxon>Pezizomycotina</taxon>
        <taxon>Sordariomycetes</taxon>
        <taxon>Xylariomycetidae</taxon>
        <taxon>Xylariales</taxon>
        <taxon>Xylariaceae</taxon>
        <taxon>Xylaria</taxon>
    </lineage>
</organism>
<reference evidence="6 7" key="1">
    <citation type="submission" date="2019-03" db="EMBL/GenBank/DDBJ databases">
        <title>Draft genome sequence of Xylaria hypoxylon DSM 108379, a ubiquitous saprotrophic-parasitic fungi on hardwood.</title>
        <authorList>
            <person name="Buettner E."/>
            <person name="Leonhardt S."/>
            <person name="Gebauer A.M."/>
            <person name="Liers C."/>
            <person name="Hofrichter M."/>
            <person name="Kellner H."/>
        </authorList>
    </citation>
    <scope>NUCLEOTIDE SEQUENCE [LARGE SCALE GENOMIC DNA]</scope>
    <source>
        <strain evidence="6 7">DSM 108379</strain>
    </source>
</reference>